<keyword evidence="13" id="KW-1185">Reference proteome</keyword>
<feature type="glycosylation site" description="N-linked (GlcNAc...) asparagine" evidence="8">
    <location>
        <position position="368"/>
    </location>
</feature>
<evidence type="ECO:0000256" key="8">
    <source>
        <dbReference type="PIRSR" id="PIRSR038193-2"/>
    </source>
</evidence>
<keyword evidence="11" id="KW-0732">Signal</keyword>
<comment type="caution">
    <text evidence="12">The sequence shown here is derived from an EMBL/GenBank/DDBJ whole genome shotgun (WGS) entry which is preliminary data.</text>
</comment>
<keyword evidence="3 10" id="KW-0378">Hydrolase</keyword>
<accession>A0A401PG01</accession>
<evidence type="ECO:0000256" key="6">
    <source>
        <dbReference type="PIRNR" id="PIRNR038193"/>
    </source>
</evidence>
<dbReference type="GO" id="GO:0004415">
    <property type="term" value="F:hyalurononglucosaminidase activity"/>
    <property type="evidence" value="ECO:0007669"/>
    <property type="project" value="UniProtKB-UniRule"/>
</dbReference>
<feature type="disulfide bond" evidence="9">
    <location>
        <begin position="376"/>
        <end position="387"/>
    </location>
</feature>
<evidence type="ECO:0000256" key="4">
    <source>
        <dbReference type="ARBA" id="ARBA00023157"/>
    </source>
</evidence>
<reference evidence="12 13" key="1">
    <citation type="journal article" date="2018" name="Nat. Ecol. Evol.">
        <title>Shark genomes provide insights into elasmobranch evolution and the origin of vertebrates.</title>
        <authorList>
            <person name="Hara Y"/>
            <person name="Yamaguchi K"/>
            <person name="Onimaru K"/>
            <person name="Kadota M"/>
            <person name="Koyanagi M"/>
            <person name="Keeley SD"/>
            <person name="Tatsumi K"/>
            <person name="Tanaka K"/>
            <person name="Motone F"/>
            <person name="Kageyama Y"/>
            <person name="Nozu R"/>
            <person name="Adachi N"/>
            <person name="Nishimura O"/>
            <person name="Nakagawa R"/>
            <person name="Tanegashima C"/>
            <person name="Kiyatake I"/>
            <person name="Matsumoto R"/>
            <person name="Murakumo K"/>
            <person name="Nishida K"/>
            <person name="Terakita A"/>
            <person name="Kuratani S"/>
            <person name="Sato K"/>
            <person name="Hyodo S Kuraku.S."/>
        </authorList>
    </citation>
    <scope>NUCLEOTIDE SEQUENCE [LARGE SCALE GENOMIC DNA]</scope>
</reference>
<evidence type="ECO:0000313" key="13">
    <source>
        <dbReference type="Proteomes" id="UP000288216"/>
    </source>
</evidence>
<feature type="active site" description="Proton donor" evidence="7">
    <location>
        <position position="145"/>
    </location>
</feature>
<evidence type="ECO:0000256" key="9">
    <source>
        <dbReference type="PIRSR" id="PIRSR038193-3"/>
    </source>
</evidence>
<dbReference type="EC" id="3.2.1.35" evidence="10"/>
<feature type="signal peptide" evidence="11">
    <location>
        <begin position="1"/>
        <end position="33"/>
    </location>
</feature>
<organism evidence="12 13">
    <name type="scientific">Scyliorhinus torazame</name>
    <name type="common">Cloudy catshark</name>
    <name type="synonym">Catulus torazame</name>
    <dbReference type="NCBI Taxonomy" id="75743"/>
    <lineage>
        <taxon>Eukaryota</taxon>
        <taxon>Metazoa</taxon>
        <taxon>Chordata</taxon>
        <taxon>Craniata</taxon>
        <taxon>Vertebrata</taxon>
        <taxon>Chondrichthyes</taxon>
        <taxon>Elasmobranchii</taxon>
        <taxon>Galeomorphii</taxon>
        <taxon>Galeoidea</taxon>
        <taxon>Carcharhiniformes</taxon>
        <taxon>Scyliorhinidae</taxon>
        <taxon>Scyliorhinus</taxon>
    </lineage>
</organism>
<dbReference type="EMBL" id="BFAA01000419">
    <property type="protein sequence ID" value="GCB72029.1"/>
    <property type="molecule type" value="Genomic_DNA"/>
</dbReference>
<evidence type="ECO:0000256" key="5">
    <source>
        <dbReference type="ARBA" id="ARBA00023295"/>
    </source>
</evidence>
<dbReference type="InterPro" id="IPR018155">
    <property type="entry name" value="Hyaluronidase"/>
</dbReference>
<proteinExistence type="inferred from homology"/>
<feature type="disulfide bond" evidence="9">
    <location>
        <begin position="436"/>
        <end position="442"/>
    </location>
</feature>
<dbReference type="AlphaFoldDB" id="A0A401PG01"/>
<protein>
    <recommendedName>
        <fullName evidence="10">Hyaluronidase</fullName>
        <ecNumber evidence="10">3.2.1.35</ecNumber>
    </recommendedName>
</protein>
<comment type="similarity">
    <text evidence="2 6 10">Belongs to the glycosyl hydrolase 56 family.</text>
</comment>
<evidence type="ECO:0000313" key="12">
    <source>
        <dbReference type="EMBL" id="GCB72029.1"/>
    </source>
</evidence>
<dbReference type="GO" id="GO:0030214">
    <property type="term" value="P:hyaluronan catabolic process"/>
    <property type="evidence" value="ECO:0007669"/>
    <property type="project" value="TreeGrafter"/>
</dbReference>
<dbReference type="Pfam" id="PF01630">
    <property type="entry name" value="Glyco_hydro_56"/>
    <property type="match status" value="1"/>
</dbReference>
<dbReference type="PANTHER" id="PTHR11769">
    <property type="entry name" value="HYALURONIDASE"/>
    <property type="match status" value="1"/>
</dbReference>
<feature type="disulfide bond" evidence="9">
    <location>
        <begin position="56"/>
        <end position="351"/>
    </location>
</feature>
<dbReference type="InterPro" id="IPR017853">
    <property type="entry name" value="GH"/>
</dbReference>
<keyword evidence="5 10" id="KW-0326">Glycosidase</keyword>
<keyword evidence="4 9" id="KW-1015">Disulfide bond</keyword>
<feature type="chain" id="PRO_5019471793" description="Hyaluronidase" evidence="11">
    <location>
        <begin position="34"/>
        <end position="469"/>
    </location>
</feature>
<dbReference type="Gene3D" id="3.20.20.70">
    <property type="entry name" value="Aldolase class I"/>
    <property type="match status" value="1"/>
</dbReference>
<dbReference type="PIRSF" id="PIRSF038193">
    <property type="entry name" value="Hyaluronidase"/>
    <property type="match status" value="1"/>
</dbReference>
<dbReference type="FunFam" id="3.20.20.70:FF:000065">
    <property type="entry name" value="Hyaluronidase"/>
    <property type="match status" value="1"/>
</dbReference>
<dbReference type="SUPFAM" id="SSF51445">
    <property type="entry name" value="(Trans)glycosidases"/>
    <property type="match status" value="1"/>
</dbReference>
<evidence type="ECO:0000256" key="3">
    <source>
        <dbReference type="ARBA" id="ARBA00022801"/>
    </source>
</evidence>
<dbReference type="STRING" id="75743.A0A401PG01"/>
<dbReference type="PRINTS" id="PR00846">
    <property type="entry name" value="GLHYDRLASE56"/>
</dbReference>
<comment type="catalytic activity">
    <reaction evidence="1 10">
        <text>Random hydrolysis of (1-&gt;4)-linkages between N-acetyl-beta-D-glucosamine and D-glucuronate residues in hyaluronate.</text>
        <dbReference type="EC" id="3.2.1.35"/>
    </reaction>
</comment>
<evidence type="ECO:0000256" key="1">
    <source>
        <dbReference type="ARBA" id="ARBA00000251"/>
    </source>
</evidence>
<feature type="disulfide bond" evidence="9">
    <location>
        <begin position="381"/>
        <end position="434"/>
    </location>
</feature>
<dbReference type="PANTHER" id="PTHR11769:SF20">
    <property type="entry name" value="HYALURONIDASE PH-20"/>
    <property type="match status" value="1"/>
</dbReference>
<evidence type="ECO:0000256" key="11">
    <source>
        <dbReference type="SAM" id="SignalP"/>
    </source>
</evidence>
<evidence type="ECO:0000256" key="7">
    <source>
        <dbReference type="PIRSR" id="PIRSR038193-1"/>
    </source>
</evidence>
<evidence type="ECO:0000256" key="10">
    <source>
        <dbReference type="RuleBase" id="RU610713"/>
    </source>
</evidence>
<dbReference type="PRINTS" id="PR00848">
    <property type="entry name" value="SPERMPH20"/>
</dbReference>
<evidence type="ECO:0000256" key="2">
    <source>
        <dbReference type="ARBA" id="ARBA00008871"/>
    </source>
</evidence>
<name>A0A401PG01_SCYTO</name>
<dbReference type="OrthoDB" id="5796153at2759"/>
<feature type="disulfide bond" evidence="9">
    <location>
        <begin position="221"/>
        <end position="237"/>
    </location>
</feature>
<dbReference type="OMA" id="PFLWVWN"/>
<dbReference type="GO" id="GO:0001669">
    <property type="term" value="C:acrosomal vesicle"/>
    <property type="evidence" value="ECO:0007669"/>
    <property type="project" value="TreeGrafter"/>
</dbReference>
<gene>
    <name evidence="12" type="ORF">scyTo_0001790</name>
</gene>
<dbReference type="Proteomes" id="UP000288216">
    <property type="component" value="Unassembled WGS sequence"/>
</dbReference>
<dbReference type="InterPro" id="IPR013785">
    <property type="entry name" value="Aldolase_TIM"/>
</dbReference>
<dbReference type="GO" id="GO:0005975">
    <property type="term" value="P:carbohydrate metabolic process"/>
    <property type="evidence" value="ECO:0007669"/>
    <property type="project" value="UniProtKB-UniRule"/>
</dbReference>
<sequence>MIMRLHGCISNPVSMAIIQLALLISTGFNQVQHQTVDPLIGNSPFSALWNAPIELCDSKFGIIVDLSLFEIIGSPLETATGQPITIFYHNRLGYYPYYDELTKESFNGGIPQLAPLDLHYTKLAKDFQYYIPSKTGPGLAIINWENWRPQWIRNWDQKDIYRIKSVELVMQRNQSLDMSGATLIAKSEFEEQAKELMLKTLKIGKSLRPNHLWGYYLYPECYNYHYKDNIINYTGSCPDIEIARNNELLWLWDESTALFPSIYLQTTLRDSVAAAKFVRHRVQEAKRVALLSSQEYTPPLYVYTRPVFTNAQDEYLSETDLVHTIGESAALGTAGFVIWGSLSMTETESVCLAIADYVKEILNPYIVNVTSAAKLCSKILCQKKGRCVRKNWDSTHYLHLNPASFRIRRSDDGYTVIGRASFEDIVFMAEKFTCQCYTGQNCEPADDVVNYLEFNLDSHREYLKSDLMA</sequence>